<feature type="domain" description="S-layer protein SbsC C-terminal" evidence="4">
    <location>
        <begin position="2616"/>
        <end position="2711"/>
    </location>
</feature>
<feature type="domain" description="S-layer protein SbsC C-terminal" evidence="4">
    <location>
        <begin position="2252"/>
        <end position="2344"/>
    </location>
</feature>
<dbReference type="GO" id="GO:0030313">
    <property type="term" value="C:cell envelope"/>
    <property type="evidence" value="ECO:0007669"/>
    <property type="project" value="UniProtKB-SubCell"/>
</dbReference>
<dbReference type="Pfam" id="PF18316">
    <property type="entry name" value="S-l_SbsC_C"/>
    <property type="match status" value="5"/>
</dbReference>
<feature type="region of interest" description="Disordered" evidence="2">
    <location>
        <begin position="2345"/>
        <end position="2396"/>
    </location>
</feature>
<dbReference type="Pfam" id="PF13306">
    <property type="entry name" value="LRR_5"/>
    <property type="match status" value="1"/>
</dbReference>
<dbReference type="Gene3D" id="2.60.40.1120">
    <property type="entry name" value="Carboxypeptidase-like, regulatory domain"/>
    <property type="match status" value="2"/>
</dbReference>
<feature type="domain" description="S-layer protein SbsC C-terminal" evidence="4">
    <location>
        <begin position="2495"/>
        <end position="2587"/>
    </location>
</feature>
<feature type="domain" description="Bacterial repeat" evidence="5">
    <location>
        <begin position="2155"/>
        <end position="2228"/>
    </location>
</feature>
<feature type="region of interest" description="Disordered" evidence="2">
    <location>
        <begin position="2904"/>
        <end position="2928"/>
    </location>
</feature>
<dbReference type="Pfam" id="PF04122">
    <property type="entry name" value="CW_binding_2"/>
    <property type="match status" value="3"/>
</dbReference>
<feature type="region of interest" description="Disordered" evidence="2">
    <location>
        <begin position="380"/>
        <end position="408"/>
    </location>
</feature>
<feature type="domain" description="S-layer protein SbsC C-terminal" evidence="4">
    <location>
        <begin position="2738"/>
        <end position="2834"/>
    </location>
</feature>
<evidence type="ECO:0000313" key="7">
    <source>
        <dbReference type="Proteomes" id="UP000198656"/>
    </source>
</evidence>
<dbReference type="InterPro" id="IPR051922">
    <property type="entry name" value="Bact_Sporulation_Assoc"/>
</dbReference>
<dbReference type="Gene3D" id="2.60.40.2700">
    <property type="match status" value="2"/>
</dbReference>
<evidence type="ECO:0000313" key="6">
    <source>
        <dbReference type="EMBL" id="SDH45450.1"/>
    </source>
</evidence>
<proteinExistence type="predicted"/>
<dbReference type="InterPro" id="IPR013378">
    <property type="entry name" value="InlB-like_B-rpt"/>
</dbReference>
<feature type="chain" id="PRO_5011666845" evidence="3">
    <location>
        <begin position="30"/>
        <end position="3856"/>
    </location>
</feature>
<feature type="region of interest" description="Disordered" evidence="2">
    <location>
        <begin position="2291"/>
        <end position="2315"/>
    </location>
</feature>
<dbReference type="PANTHER" id="PTHR30032:SF8">
    <property type="entry name" value="GERMINATION-SPECIFIC N-ACETYLMURAMOYL-L-ALANINE AMIDASE"/>
    <property type="match status" value="1"/>
</dbReference>
<evidence type="ECO:0000256" key="3">
    <source>
        <dbReference type="SAM" id="SignalP"/>
    </source>
</evidence>
<dbReference type="Pfam" id="PF09479">
    <property type="entry name" value="Flg_new"/>
    <property type="match status" value="2"/>
</dbReference>
<feature type="region of interest" description="Disordered" evidence="2">
    <location>
        <begin position="3463"/>
        <end position="3495"/>
    </location>
</feature>
<dbReference type="STRING" id="1121419.SAMN05443529_113115"/>
<dbReference type="InterPro" id="IPR042229">
    <property type="entry name" value="Listeria/Bacterioides_rpt_sf"/>
</dbReference>
<accession>A0A1G8CKK3</accession>
<feature type="region of interest" description="Disordered" evidence="2">
    <location>
        <begin position="2715"/>
        <end position="2744"/>
    </location>
</feature>
<dbReference type="Pfam" id="PF13620">
    <property type="entry name" value="CarboxypepD_reg"/>
    <property type="match status" value="2"/>
</dbReference>
<dbReference type="Gene3D" id="3.40.50.12090">
    <property type="match status" value="2"/>
</dbReference>
<feature type="signal peptide" evidence="3">
    <location>
        <begin position="1"/>
        <end position="29"/>
    </location>
</feature>
<feature type="compositionally biased region" description="Polar residues" evidence="2">
    <location>
        <begin position="3474"/>
        <end position="3495"/>
    </location>
</feature>
<dbReference type="SUPFAM" id="SSF52058">
    <property type="entry name" value="L domain-like"/>
    <property type="match status" value="1"/>
</dbReference>
<reference evidence="7" key="1">
    <citation type="submission" date="2016-10" db="EMBL/GenBank/DDBJ databases">
        <authorList>
            <person name="Varghese N."/>
            <person name="Submissions S."/>
        </authorList>
    </citation>
    <scope>NUCLEOTIDE SEQUENCE [LARGE SCALE GENOMIC DNA]</scope>
    <source>
        <strain evidence="7">DSM 8344</strain>
    </source>
</reference>
<feature type="region of interest" description="Disordered" evidence="2">
    <location>
        <begin position="2469"/>
        <end position="2515"/>
    </location>
</feature>
<feature type="compositionally biased region" description="Gly residues" evidence="2">
    <location>
        <begin position="3464"/>
        <end position="3473"/>
    </location>
</feature>
<feature type="region of interest" description="Disordered" evidence="2">
    <location>
        <begin position="2588"/>
        <end position="2639"/>
    </location>
</feature>
<dbReference type="InterPro" id="IPR044060">
    <property type="entry name" value="Bacterial_rp_domain"/>
</dbReference>
<gene>
    <name evidence="6" type="ORF">SAMN05443529_113115</name>
</gene>
<comment type="subcellular location">
    <subcellularLocation>
        <location evidence="1">Cell envelope</location>
    </subcellularLocation>
</comment>
<name>A0A1G8CKK3_9FIRM</name>
<dbReference type="OrthoDB" id="9757737at2"/>
<dbReference type="EMBL" id="FNCP01000013">
    <property type="protein sequence ID" value="SDH45450.1"/>
    <property type="molecule type" value="Genomic_DNA"/>
</dbReference>
<feature type="domain" description="Bacterial repeat" evidence="5">
    <location>
        <begin position="1561"/>
        <end position="1633"/>
    </location>
</feature>
<feature type="compositionally biased region" description="Low complexity" evidence="2">
    <location>
        <begin position="392"/>
        <end position="406"/>
    </location>
</feature>
<sequence length="3856" mass="394346">MRKLNVSMKVLLVVCTLALFFMMPSTAWASSEAQYSTDGGSSWTNSTFKDAFAALNTSTNGGTIKLLTDVTWNPKTYGDEEIRKNITIISGNGARKIQRGPDATGSILFRIDNTYTLTLGREGGMGQGNTLTIDGGAVWTGDVDSTLNRGTTNSGVQGASIVSLNDYNSTFKMYEGVTLQNNQGRDTTVSSAVKLGNRTTFNMYGGEIKNMSRSGTGGAVHVANNSAAFTMWDTARITGCSSDDFGGAVASLGTFTMNGGTISGNIALSGAGVTLYGSGTLTMNGGTITGNKVSEAGKGAGVYVSTNATIKLNGNPTINGNIKGTSTPSNVFLTDNIFSPSVLIINEILTEAKDTIGITGSGGNGMTVVPGYDSKKGTNTLPAPFFSDDPSLELSSNGSGGLKLSSAPPPASMPTAIFEASTMTLSNVENGMKYSVNGGTNWIDITTTSVVIADVTTANGIKVYMPGNGTTTRDSDVQTITVTQAATPVISTFTVTQPSTINGTGSIAGVQSSMEYSVDNGSTWTAGGSTITGISGGTTYSIRTKGSGAVLASEAYTITINAFSPMQETKPVAIFEASTMTLSNVATGMKYSVDGGTNWLDIPTTSVVISDVTTADGIKVYMPGNGTTTLNSDVQSITVTQAATPVISTFTVTQPSTIGGTGSIAGITASMEYSLDSGSTWTAGGSIIIGISGGATCSIRTNGSGTVLASEPYTITINAFIPTKETEPVASFEASTMTLSNVATGMKYSVDGGTNWLDITTTSVFISDVTTVNGIKVYMAGNGTTTLDSDVQTITVTQAATPASTDFTVTQPSTIGGTGSIEGVLSTMEYSLDNGSIWTAGGSTITDISGGTTYSIRTKGSGMVLASEVYTITMNVAQAAPTGLGGVAPTTYGGSDGKITGTTTLMEYQLQGAGSYTAATETEITGLTAGTYNVRYAAKEGFNAGTDAEVVVAAGPNEAQAAPTGLAGVAPTSYGGSDGKITGTTTLMEYQLQGADSYKPATEPEITGLAAGTYEVRYAAKTGFNTGAAVTVTVPTYKTPLTSVSISGTAKEGQILTATVAPSGATANVTYQWQAGGIAVGTNAATYTVQAEDIGKTITVTATGTGSYSGTVTSTPTSLVTTFPITAKINNGSAVGGNSLEDVIAKSSVELPAITSIDIIKGSVTSADWDYMKSQVINLHLTSFRVADTVTSVADIPGGSTFQYRVFFPTIRTVDIAKLTSITAGVFNSMEYDSYTALTTVNFPDVTSIGNQTFFGCTGLTTANFPKAETIGSNAFSNNSLETADFPAATSIGASAFSPITTLKTANFPAATKIENSAFARCTSLTTVNFPVTTSIEGAAFYGCTSLTTVNFPVATSIENSAFGECTSLITANFPVATSIGTGAFYGCTGLTTANFPMLTSIGTQAFYNCSELAILKLPALSPTVADANVFKGYPLSRTLSFVDTNGIELTGAALTTAQNNYKAVSDGDTTDSLWYGWYITQADGPALTGVTSDDAANTMTGMTAAMEFSTDGTTWTAYNAEAANLPDLTGTLALQVRVAETATHTAGPATTFNFTVPSTYTLTVNLDGGNSITGGNYIAGSEVAINAGTKAGYTFSGWITSNGGTFANATLTSTTFTMPAAATTITATWTIIPSVRAFNISDGTIKVANGATAGKLKVTYGTGQIEDNIDSGDMLSIIQTNASIATANTIAVNTPSDRTVNITLSGVNIDVSATSNNCAFDIQDSSVVNLVLTGSNTLQSGVDQAGLQVQKKNGQTATVTINGTGTLNARSGESGDSTFTGGGAGIGGGKNGAGGNINIIGGNVTGTCAFNSGGAGIGGGDGSTGGTISISGGIVTAEGGYFGGAGIGGGRNSAGGTISISGTADVKAKGGNLGGAGLGGGQSGAGGIITISDGTVRATGYLGIDSAGGAGIGAGTFGAGGVITISGGTVTATGGQLSAGIGGTGSTIKIDEGATVIAVAKNLQDAIDADGIIGASGSGKTVANILMANYASEVDANTATTVKNGTTEVATFVPTSAYKSIAYTVPTGSYTVYKGATQQTHSDPANKTFEASAAGLNAFSNLKDDISSPPEPQTYSVTFTGGSSTGATGAAPTQAATAASGTFQLPANPFTRTGYTFAGWNDGTMTYDAGTTYTMSANDVTFTAQWTADTASTYTVTVNLNGGNGGTTGGNYTAGAQFAINAGTKAGYTFSGWITSNGGTFANATLTSTIFMMPANEVTITAQWTENAPDPDVDPVPGFDPDGPGGKPTPKPGENPGETEIVDEDGSDITPAEGNRFVVKISSSVIATPKVGDQAPTGEGVTDPYTPGSPISGVDAEVNRYIGFYEVDSDNKVVRFELITLGAGDIKPIPEPDTDPVPGFDPDGPGGKPTPKPGTDPGTTEIVDEDGSDLTPGANNRFVVKVSNQHIAPPNVGDLAPVAGEGTGVIDPYTLGADIPGVDAVKNKYIGFYEVDSDNKVVRFELITLGAGDIKPVPEPDPVPGFDPDGPGGKPTPKPGENPGETEIVDEDGSDITPAEGNRFVVKVSSSIIATPKVGDQAPTGEGVTDPYTPGNPISGVDAEVNRYIGFYEVDSDNKVVRFELITLGAGDIKPVPEPDTDPVPGFDPDGPGGKPTPKPGTDPGTTEIVDEDGSDLTPGANNRFVVKVSNQHIAPPNVGDLAPVAGEGTGVIDPYTLGADIPGVDAVKNKYIGFYEVDSDNKVVRFELITLGAGDIKPVPEPDPVPGFDPDGLGGKPTPKPGENPGTIKIVDEDGGDLTPGAGNRFIVKVSSSSIVTPNVGDLAPIAGEGTGVIDPYTLGADIPGVDAEVNRYIGFYEVDSDNKVVLFELITIEAEDAPNTHTVSGTITDTDGKPVSGATVTLTDTTDNSKTYTGTTDANGNYSIPGVPDGTYTITVTKGSETLGSGSGNVTVNDGDVTGGSGNITVNPPTITTAQTPVFSASNVRGIEAVTINAALTPLTVTAAVTDSGALTYQWYQSTTNSTTVGTPISGQTSSSYTPPTDIVGTTYYYVVVTNTATVGGETKTSTNTSSIKTVIVLAAPAPTYDVSASGSSLSNITLNNTSATQYQNYTTTLSAASGYTLPSSITITMGGVTLVPGVDYIYTKTSATTGTLTVYNVTGELSITAVGVLIPTQTYTIRFNSNDGSIVAAISGTYGTAIILPTPTKPDFNFAGWYRDSGFATSYLSNKMGAENITLHAKWEQITYEVTGNVKDEDDANVNGATVKLMAGSREVVQATTDANGVFTISGIPRGIYNLVISKGTDQIITLTITVSGNTTTGSVTLPKGNKNSVVEVKSGTPDIIVDKLNDFFASNQFTQDDSNVIDAGGTVEIRLIIEQRVESGDNAAENAQSIITAAGSGKEIGIFLNLSLSKIVTPILGGTAEQPIPIRELDDALIIDIPLPAELQGKSNYVVYRYHGTEVQTITQTNTDGEYIELSADGKSIKLHTKKFSTYAIGYTVASTPSKGGGDNGGGTSTAPTITSDSNPGGKVTVSSDQKAATITPDEGYIIFDVLVDGKSVGAIATYTFTDSKNHTISAVFVEKSGVKRLAGVNRVDTALEIAKASYEGKVSNVVLATAENYPDALAGSVLAYKLKAPILLVGSTETDQEKVLDYLKKNLDSAGTVYILGGTAVVSSAMEAKVANIGCKNITRLGGTDQYETSVKITDSLEVKTGTPLVLVSGENYPDALSISSTAGIMQAPILLVQKDRISEEVKQKIATIRPEKVYIIGLEGVVSAAVESDVAQITSLDPANIIRIGGADRYETSLAVAQYFNLGGQSVCIATGSNFPDALAGSVYAANFKAPILLVDGSLSDNQINYLKTLKMTGATLFGGEAVITKDIEEQLRDFWLSPNLPKNK</sequence>
<keyword evidence="3" id="KW-0732">Signal</keyword>
<evidence type="ECO:0000259" key="5">
    <source>
        <dbReference type="Pfam" id="PF18998"/>
    </source>
</evidence>
<feature type="region of interest" description="Disordered" evidence="2">
    <location>
        <begin position="2227"/>
        <end position="2272"/>
    </location>
</feature>
<dbReference type="Proteomes" id="UP000198656">
    <property type="component" value="Unassembled WGS sequence"/>
</dbReference>
<dbReference type="PANTHER" id="PTHR30032">
    <property type="entry name" value="N-ACETYLMURAMOYL-L-ALANINE AMIDASE-RELATED"/>
    <property type="match status" value="1"/>
</dbReference>
<dbReference type="RefSeq" id="WP_092333772.1">
    <property type="nucleotide sequence ID" value="NZ_FNCP01000013.1"/>
</dbReference>
<dbReference type="InterPro" id="IPR013784">
    <property type="entry name" value="Carb-bd-like_fold"/>
</dbReference>
<feature type="region of interest" description="Disordered" evidence="2">
    <location>
        <begin position="2534"/>
        <end position="2555"/>
    </location>
</feature>
<dbReference type="InterPro" id="IPR006626">
    <property type="entry name" value="PbH1"/>
</dbReference>
<dbReference type="InterPro" id="IPR026906">
    <property type="entry name" value="LRR_5"/>
</dbReference>
<dbReference type="Gene3D" id="3.80.10.10">
    <property type="entry name" value="Ribonuclease Inhibitor"/>
    <property type="match status" value="2"/>
</dbReference>
<dbReference type="SMART" id="SM00710">
    <property type="entry name" value="PbH1"/>
    <property type="match status" value="7"/>
</dbReference>
<dbReference type="Pfam" id="PF18998">
    <property type="entry name" value="Flg_new_2"/>
    <property type="match status" value="2"/>
</dbReference>
<organism evidence="6 7">
    <name type="scientific">Desulfosporosinus hippei DSM 8344</name>
    <dbReference type="NCBI Taxonomy" id="1121419"/>
    <lineage>
        <taxon>Bacteria</taxon>
        <taxon>Bacillati</taxon>
        <taxon>Bacillota</taxon>
        <taxon>Clostridia</taxon>
        <taxon>Eubacteriales</taxon>
        <taxon>Desulfitobacteriaceae</taxon>
        <taxon>Desulfosporosinus</taxon>
    </lineage>
</organism>
<dbReference type="InterPro" id="IPR007253">
    <property type="entry name" value="Cell_wall-bd_2"/>
</dbReference>
<dbReference type="SUPFAM" id="SSF49452">
    <property type="entry name" value="Starch-binding domain-like"/>
    <property type="match status" value="2"/>
</dbReference>
<feature type="domain" description="S-layer protein SbsC C-terminal" evidence="4">
    <location>
        <begin position="2373"/>
        <end position="2468"/>
    </location>
</feature>
<evidence type="ECO:0000256" key="2">
    <source>
        <dbReference type="SAM" id="MobiDB-lite"/>
    </source>
</evidence>
<dbReference type="GO" id="GO:0030246">
    <property type="term" value="F:carbohydrate binding"/>
    <property type="evidence" value="ECO:0007669"/>
    <property type="project" value="InterPro"/>
</dbReference>
<evidence type="ECO:0000259" key="4">
    <source>
        <dbReference type="Pfam" id="PF18316"/>
    </source>
</evidence>
<dbReference type="Gene3D" id="2.60.40.4270">
    <property type="entry name" value="Listeria-Bacteroides repeat domain"/>
    <property type="match status" value="4"/>
</dbReference>
<dbReference type="NCBIfam" id="TIGR02543">
    <property type="entry name" value="List_Bact_rpt"/>
    <property type="match status" value="4"/>
</dbReference>
<evidence type="ECO:0000256" key="1">
    <source>
        <dbReference type="ARBA" id="ARBA00004196"/>
    </source>
</evidence>
<protein>
    <submittedName>
        <fullName evidence="6">Listeria/Bacterioides repeat-containing protein</fullName>
    </submittedName>
</protein>
<dbReference type="InterPro" id="IPR032675">
    <property type="entry name" value="LRR_dom_sf"/>
</dbReference>
<keyword evidence="7" id="KW-1185">Reference proteome</keyword>
<dbReference type="InterPro" id="IPR040751">
    <property type="entry name" value="SbsC_C"/>
</dbReference>